<evidence type="ECO:0000313" key="6">
    <source>
        <dbReference type="EMBL" id="SHL08367.1"/>
    </source>
</evidence>
<dbReference type="GO" id="GO:0031419">
    <property type="term" value="F:cobalamin binding"/>
    <property type="evidence" value="ECO:0007669"/>
    <property type="project" value="UniProtKB-UniRule"/>
</dbReference>
<dbReference type="NCBIfam" id="NF003971">
    <property type="entry name" value="PRK05465.1"/>
    <property type="match status" value="1"/>
</dbReference>
<dbReference type="GO" id="GO:0009350">
    <property type="term" value="C:ethanolamine ammonia-lyase complex"/>
    <property type="evidence" value="ECO:0007669"/>
    <property type="project" value="UniProtKB-UniRule"/>
</dbReference>
<proteinExistence type="inferred from homology"/>
<keyword evidence="4 5" id="KW-1283">Bacterial microcompartment</keyword>
<dbReference type="InterPro" id="IPR009246">
    <property type="entry name" value="EutC"/>
</dbReference>
<dbReference type="InterPro" id="IPR042255">
    <property type="entry name" value="EutC_N"/>
</dbReference>
<gene>
    <name evidence="5" type="primary">eutC</name>
    <name evidence="6" type="ORF">SAMN05216582_1417</name>
</gene>
<protein>
    <recommendedName>
        <fullName evidence="5">Ethanolamine ammonia-lyase small subunit</fullName>
        <shortName evidence="5">EAL small subunit</shortName>
        <ecNumber evidence="5">4.3.1.7</ecNumber>
    </recommendedName>
</protein>
<dbReference type="Pfam" id="PF05985">
    <property type="entry name" value="EutC"/>
    <property type="match status" value="1"/>
</dbReference>
<evidence type="ECO:0000313" key="7">
    <source>
        <dbReference type="Proteomes" id="UP000184263"/>
    </source>
</evidence>
<keyword evidence="3 5" id="KW-0170">Cobalt</keyword>
<evidence type="ECO:0000256" key="5">
    <source>
        <dbReference type="HAMAP-Rule" id="MF_00601"/>
    </source>
</evidence>
<comment type="pathway">
    <text evidence="5">Amine and polyamine degradation; ethanolamine degradation.</text>
</comment>
<dbReference type="EMBL" id="FRBC01000041">
    <property type="protein sequence ID" value="SHL08367.1"/>
    <property type="molecule type" value="Genomic_DNA"/>
</dbReference>
<dbReference type="PANTHER" id="PTHR39330">
    <property type="entry name" value="ETHANOLAMINE AMMONIA-LYASE LIGHT CHAIN"/>
    <property type="match status" value="1"/>
</dbReference>
<feature type="binding site" evidence="5">
    <location>
        <position position="194"/>
    </location>
    <ligand>
        <name>adenosylcob(III)alamin</name>
        <dbReference type="ChEBI" id="CHEBI:18408"/>
    </ligand>
</feature>
<comment type="function">
    <text evidence="5">Catalyzes the deamination of various vicinal amino-alcohols to oxo compounds. Allows this organism to utilize ethanolamine as the sole source of nitrogen and carbon in the presence of external vitamin B12.</text>
</comment>
<dbReference type="HAMAP" id="MF_00601">
    <property type="entry name" value="EutC"/>
    <property type="match status" value="1"/>
</dbReference>
<dbReference type="GO" id="GO:0008851">
    <property type="term" value="F:ethanolamine ammonia-lyase activity"/>
    <property type="evidence" value="ECO:0007669"/>
    <property type="project" value="UniProtKB-UniRule"/>
</dbReference>
<organism evidence="6 7">
    <name type="scientific">Selenomonas ruminantium</name>
    <dbReference type="NCBI Taxonomy" id="971"/>
    <lineage>
        <taxon>Bacteria</taxon>
        <taxon>Bacillati</taxon>
        <taxon>Bacillota</taxon>
        <taxon>Negativicutes</taxon>
        <taxon>Selenomonadales</taxon>
        <taxon>Selenomonadaceae</taxon>
        <taxon>Selenomonas</taxon>
    </lineage>
</organism>
<comment type="catalytic activity">
    <reaction evidence="5">
        <text>ethanolamine = acetaldehyde + NH4(+)</text>
        <dbReference type="Rhea" id="RHEA:15313"/>
        <dbReference type="ChEBI" id="CHEBI:15343"/>
        <dbReference type="ChEBI" id="CHEBI:28938"/>
        <dbReference type="ChEBI" id="CHEBI:57603"/>
        <dbReference type="EC" id="4.3.1.7"/>
    </reaction>
</comment>
<comment type="subcellular location">
    <subcellularLocation>
        <location evidence="5">Bacterial microcompartment</location>
    </subcellularLocation>
</comment>
<dbReference type="Gene3D" id="1.10.30.40">
    <property type="entry name" value="Ethanolamine ammonia-lyase light chain (EutC), N-terminal domain"/>
    <property type="match status" value="1"/>
</dbReference>
<dbReference type="PIRSF" id="PIRSF018982">
    <property type="entry name" value="EutC"/>
    <property type="match status" value="1"/>
</dbReference>
<evidence type="ECO:0000256" key="3">
    <source>
        <dbReference type="ARBA" id="ARBA00023285"/>
    </source>
</evidence>
<sequence length="260" mass="29169">MREKEEAGFVRDISQPEIKDKILIESPQSLEMVKRLKKSTNARLGVGRAGDRYKTETLLKFRADHAIAQDAIWTDIDETLIDEMGFYKVQTLVQDKEEYVRRPDRGRVFSSETMEAMKRDCIHDPDVQIVVADGLSGFAINANLKDIYAIMMDGFAEKGYRVGTPIFVRYSRVATMDKISEALGATVTIQLIGERPGLATGESMSVYMAYKASSQKPESQRTVVSNIYQQGIPPLEAGAQVVHLTEVLMREKKSGVELKI</sequence>
<dbReference type="PANTHER" id="PTHR39330:SF1">
    <property type="entry name" value="ETHANOLAMINE AMMONIA-LYASE SMALL SUBUNIT"/>
    <property type="match status" value="1"/>
</dbReference>
<dbReference type="GO" id="GO:0006520">
    <property type="term" value="P:amino acid metabolic process"/>
    <property type="evidence" value="ECO:0007669"/>
    <property type="project" value="InterPro"/>
</dbReference>
<dbReference type="UniPathway" id="UPA00560"/>
<dbReference type="InterPro" id="IPR042251">
    <property type="entry name" value="EutC_C"/>
</dbReference>
<evidence type="ECO:0000256" key="1">
    <source>
        <dbReference type="ARBA" id="ARBA00022628"/>
    </source>
</evidence>
<comment type="similarity">
    <text evidence="5">Belongs to the EutC family.</text>
</comment>
<name>A0A1M6XQU3_SELRU</name>
<dbReference type="Gene3D" id="3.40.50.11240">
    <property type="entry name" value="Ethanolamine ammonia-lyase light chain (EutC)"/>
    <property type="match status" value="1"/>
</dbReference>
<dbReference type="EC" id="4.3.1.7" evidence="5"/>
<dbReference type="Proteomes" id="UP000184263">
    <property type="component" value="Unassembled WGS sequence"/>
</dbReference>
<dbReference type="OrthoDB" id="114248at2"/>
<keyword evidence="1 5" id="KW-0846">Cobalamin</keyword>
<evidence type="ECO:0000256" key="4">
    <source>
        <dbReference type="ARBA" id="ARBA00024446"/>
    </source>
</evidence>
<reference evidence="6 7" key="1">
    <citation type="submission" date="2016-11" db="EMBL/GenBank/DDBJ databases">
        <authorList>
            <person name="Jaros S."/>
            <person name="Januszkiewicz K."/>
            <person name="Wedrychowicz H."/>
        </authorList>
    </citation>
    <scope>NUCLEOTIDE SEQUENCE [LARGE SCALE GENOMIC DNA]</scope>
    <source>
        <strain evidence="6 7">HD4</strain>
    </source>
</reference>
<comment type="subunit">
    <text evidence="5">The basic unit is a heterodimer which dimerizes to form tetramers. The heterotetramers trimerize; 6 large subunits form a core ring with 6 small subunits projecting outwards.</text>
</comment>
<dbReference type="GO" id="GO:0046336">
    <property type="term" value="P:ethanolamine catabolic process"/>
    <property type="evidence" value="ECO:0007669"/>
    <property type="project" value="UniProtKB-UniRule"/>
</dbReference>
<accession>A0A1M6XQU3</accession>
<dbReference type="RefSeq" id="WP_073092793.1">
    <property type="nucleotide sequence ID" value="NZ_FRBC01000041.1"/>
</dbReference>
<keyword evidence="2 5" id="KW-0456">Lyase</keyword>
<dbReference type="GO" id="GO:0031471">
    <property type="term" value="C:ethanolamine degradation polyhedral organelle"/>
    <property type="evidence" value="ECO:0007669"/>
    <property type="project" value="UniProtKB-UniRule"/>
</dbReference>
<evidence type="ECO:0000256" key="2">
    <source>
        <dbReference type="ARBA" id="ARBA00023239"/>
    </source>
</evidence>
<comment type="cofactor">
    <cofactor evidence="5">
        <name>adenosylcob(III)alamin</name>
        <dbReference type="ChEBI" id="CHEBI:18408"/>
    </cofactor>
    <text evidence="5">Binds between the large and small subunits.</text>
</comment>
<feature type="binding site" evidence="5">
    <location>
        <position position="173"/>
    </location>
    <ligand>
        <name>adenosylcob(III)alamin</name>
        <dbReference type="ChEBI" id="CHEBI:18408"/>
    </ligand>
</feature>
<dbReference type="AlphaFoldDB" id="A0A1M6XQU3"/>